<organism evidence="2 3">
    <name type="scientific">Aspergillus indologenus CBS 114.80</name>
    <dbReference type="NCBI Taxonomy" id="1450541"/>
    <lineage>
        <taxon>Eukaryota</taxon>
        <taxon>Fungi</taxon>
        <taxon>Dikarya</taxon>
        <taxon>Ascomycota</taxon>
        <taxon>Pezizomycotina</taxon>
        <taxon>Eurotiomycetes</taxon>
        <taxon>Eurotiomycetidae</taxon>
        <taxon>Eurotiales</taxon>
        <taxon>Aspergillaceae</taxon>
        <taxon>Aspergillus</taxon>
        <taxon>Aspergillus subgen. Circumdati</taxon>
    </lineage>
</organism>
<accession>A0A2V5ICT7</accession>
<evidence type="ECO:0000313" key="2">
    <source>
        <dbReference type="EMBL" id="PYI31883.1"/>
    </source>
</evidence>
<name>A0A2V5ICT7_9EURO</name>
<dbReference type="PANTHER" id="PTHR40780">
    <property type="entry name" value="DUF3669 DOMAIN-CONTAINING PROTEIN"/>
    <property type="match status" value="1"/>
</dbReference>
<evidence type="ECO:0000313" key="3">
    <source>
        <dbReference type="Proteomes" id="UP000248817"/>
    </source>
</evidence>
<gene>
    <name evidence="2" type="ORF">BP00DRAFT_165927</name>
</gene>
<sequence>MTTSHDSEDYYQRIGAGFCGTVWARSPTGPAIKREDGGPTRSLANDFTMHNQAYEAFLSFSDAKRNMRNPPTQLQARIPQCHRYITPQDQSWWDTNLRRFPYGYTACNAILSERIPPFPEHTRRLLVDRYCPPELRQDILRSASNEACLIRPYIGRQRTCSTARNGRSRFRGFSLRNFPLHVDQMAELGIGLEEVDCYAGMMGEALATFHWVARMDANDVEFVLAPISIIEDSRAPDDSSTSKSITNVLGTHTIWILDFDLCHSISMDRQGVQQAVDAFVKNDPFCPRPHTAHWPAFRDQYLSAARQIARIYYQDEVGAIYNLARQFVELIEARVNVPAQTE</sequence>
<feature type="domain" description="DUF3669" evidence="1">
    <location>
        <begin position="254"/>
        <end position="309"/>
    </location>
</feature>
<dbReference type="EMBL" id="KZ825498">
    <property type="protein sequence ID" value="PYI31883.1"/>
    <property type="molecule type" value="Genomic_DNA"/>
</dbReference>
<dbReference type="PANTHER" id="PTHR40780:SF3">
    <property type="entry name" value="DUF3669 DOMAIN-CONTAINING PROTEIN"/>
    <property type="match status" value="1"/>
</dbReference>
<reference evidence="2 3" key="1">
    <citation type="submission" date="2018-02" db="EMBL/GenBank/DDBJ databases">
        <title>The genomes of Aspergillus section Nigri reveals drivers in fungal speciation.</title>
        <authorList>
            <consortium name="DOE Joint Genome Institute"/>
            <person name="Vesth T.C."/>
            <person name="Nybo J."/>
            <person name="Theobald S."/>
            <person name="Brandl J."/>
            <person name="Frisvad J.C."/>
            <person name="Nielsen K.F."/>
            <person name="Lyhne E.K."/>
            <person name="Kogle M.E."/>
            <person name="Kuo A."/>
            <person name="Riley R."/>
            <person name="Clum A."/>
            <person name="Nolan M."/>
            <person name="Lipzen A."/>
            <person name="Salamov A."/>
            <person name="Henrissat B."/>
            <person name="Wiebenga A."/>
            <person name="De vries R.P."/>
            <person name="Grigoriev I.V."/>
            <person name="Mortensen U.H."/>
            <person name="Andersen M.R."/>
            <person name="Baker S.E."/>
        </authorList>
    </citation>
    <scope>NUCLEOTIDE SEQUENCE [LARGE SCALE GENOMIC DNA]</scope>
    <source>
        <strain evidence="2 3">CBS 114.80</strain>
    </source>
</reference>
<dbReference type="AlphaFoldDB" id="A0A2V5ICT7"/>
<dbReference type="Pfam" id="PF12417">
    <property type="entry name" value="DUF3669"/>
    <property type="match status" value="1"/>
</dbReference>
<dbReference type="Proteomes" id="UP000248817">
    <property type="component" value="Unassembled WGS sequence"/>
</dbReference>
<protein>
    <recommendedName>
        <fullName evidence="1">DUF3669 domain-containing protein</fullName>
    </recommendedName>
</protein>
<proteinExistence type="predicted"/>
<keyword evidence="3" id="KW-1185">Reference proteome</keyword>
<dbReference type="InterPro" id="IPR022137">
    <property type="entry name" value="Znf_prot_DUF3669"/>
</dbReference>
<evidence type="ECO:0000259" key="1">
    <source>
        <dbReference type="Pfam" id="PF12417"/>
    </source>
</evidence>